<dbReference type="Pfam" id="PF10067">
    <property type="entry name" value="DUF2306"/>
    <property type="match status" value="1"/>
</dbReference>
<protein>
    <submittedName>
        <fullName evidence="2">DUF2306 domain-containing protein</fullName>
    </submittedName>
</protein>
<dbReference type="Proteomes" id="UP000470404">
    <property type="component" value="Unassembled WGS sequence"/>
</dbReference>
<feature type="transmembrane region" description="Helical" evidence="1">
    <location>
        <begin position="37"/>
        <end position="56"/>
    </location>
</feature>
<dbReference type="InterPro" id="IPR018750">
    <property type="entry name" value="DUF2306_membrane"/>
</dbReference>
<comment type="caution">
    <text evidence="2">The sequence shown here is derived from an EMBL/GenBank/DDBJ whole genome shotgun (WGS) entry which is preliminary data.</text>
</comment>
<gene>
    <name evidence="2" type="ORF">G3I59_08575</name>
</gene>
<sequence>MGAAISAAFLAYALPPYLTLDPRQSRLPITPDFPAHYWLLVAHIACGTIAIATAPLQVWGRLRRRRPAVHRFLGRVYVFAGVIPAALLSFGIMPVSLFPPGNLVTGVMWLAATTVAYVHVRKRRFAQHRRWMIYSVALTYSIVWGRLVLTTLPLVPGYSPSWAITAGQTATWIGFTLNLLLAQWWLERTARRPVPAAGRR</sequence>
<feature type="transmembrane region" description="Helical" evidence="1">
    <location>
        <begin position="103"/>
        <end position="120"/>
    </location>
</feature>
<feature type="transmembrane region" description="Helical" evidence="1">
    <location>
        <begin position="132"/>
        <end position="155"/>
    </location>
</feature>
<feature type="transmembrane region" description="Helical" evidence="1">
    <location>
        <begin position="161"/>
        <end position="182"/>
    </location>
</feature>
<organism evidence="2 3">
    <name type="scientific">Amycolatopsis rubida</name>
    <dbReference type="NCBI Taxonomy" id="112413"/>
    <lineage>
        <taxon>Bacteria</taxon>
        <taxon>Bacillati</taxon>
        <taxon>Actinomycetota</taxon>
        <taxon>Actinomycetes</taxon>
        <taxon>Pseudonocardiales</taxon>
        <taxon>Pseudonocardiaceae</taxon>
        <taxon>Amycolatopsis</taxon>
    </lineage>
</organism>
<name>A0ABX0BJY3_9PSEU</name>
<dbReference type="EMBL" id="JAAGNC010000058">
    <property type="protein sequence ID" value="NEC55650.1"/>
    <property type="molecule type" value="Genomic_DNA"/>
</dbReference>
<keyword evidence="3" id="KW-1185">Reference proteome</keyword>
<keyword evidence="1" id="KW-0812">Transmembrane</keyword>
<evidence type="ECO:0000256" key="1">
    <source>
        <dbReference type="SAM" id="Phobius"/>
    </source>
</evidence>
<keyword evidence="1" id="KW-0472">Membrane</keyword>
<proteinExistence type="predicted"/>
<evidence type="ECO:0000313" key="3">
    <source>
        <dbReference type="Proteomes" id="UP000470404"/>
    </source>
</evidence>
<reference evidence="2 3" key="1">
    <citation type="submission" date="2020-01" db="EMBL/GenBank/DDBJ databases">
        <title>Insect and environment-associated Actinomycetes.</title>
        <authorList>
            <person name="Currrie C."/>
            <person name="Chevrette M."/>
            <person name="Carlson C."/>
            <person name="Stubbendieck R."/>
            <person name="Wendt-Pienkowski E."/>
        </authorList>
    </citation>
    <scope>NUCLEOTIDE SEQUENCE [LARGE SCALE GENOMIC DNA]</scope>
    <source>
        <strain evidence="2 3">SID8386</strain>
    </source>
</reference>
<feature type="transmembrane region" description="Helical" evidence="1">
    <location>
        <begin position="76"/>
        <end position="97"/>
    </location>
</feature>
<accession>A0ABX0BJY3</accession>
<keyword evidence="1" id="KW-1133">Transmembrane helix</keyword>
<evidence type="ECO:0000313" key="2">
    <source>
        <dbReference type="EMBL" id="NEC55650.1"/>
    </source>
</evidence>